<evidence type="ECO:0000259" key="1">
    <source>
        <dbReference type="Pfam" id="PF13472"/>
    </source>
</evidence>
<dbReference type="SUPFAM" id="SSF52266">
    <property type="entry name" value="SGNH hydrolase"/>
    <property type="match status" value="1"/>
</dbReference>
<organism evidence="2 3">
    <name type="scientific">Methanobacterium alkalithermotolerans</name>
    <dbReference type="NCBI Taxonomy" id="2731220"/>
    <lineage>
        <taxon>Archaea</taxon>
        <taxon>Methanobacteriati</taxon>
        <taxon>Methanobacteriota</taxon>
        <taxon>Methanomada group</taxon>
        <taxon>Methanobacteria</taxon>
        <taxon>Methanobacteriales</taxon>
        <taxon>Methanobacteriaceae</taxon>
        <taxon>Methanobacterium</taxon>
    </lineage>
</organism>
<dbReference type="Pfam" id="PF13472">
    <property type="entry name" value="Lipase_GDSL_2"/>
    <property type="match status" value="1"/>
</dbReference>
<dbReference type="RefSeq" id="WP_211533386.1">
    <property type="nucleotide sequence ID" value="NZ_CP058560.1"/>
</dbReference>
<keyword evidence="3" id="KW-1185">Reference proteome</keyword>
<dbReference type="InterPro" id="IPR036514">
    <property type="entry name" value="SGNH_hydro_sf"/>
</dbReference>
<proteinExistence type="predicted"/>
<protein>
    <submittedName>
        <fullName evidence="2">SGNH/GDSL hydrolase family protein</fullName>
    </submittedName>
</protein>
<gene>
    <name evidence="2" type="ORF">HYG87_01015</name>
</gene>
<sequence>MIACLGDSITVGRPGESYLKYMDSPRDYHNHGCSGETLSGLSRRIDSFISQSYDDFIIEIGVNDILLPYLKDHSLAWNHKVQKLILRGSIPLEEVQDFKREYEKLIWKLEDKNVKIISIPCIGEVLNSNLNQKVDEYNDSIQELCEKYHLRYIDFNKWQKMALGLSEFRSPYFISTSTYGLMFDSVLTTRLGLSDFISKIRRLVVTVDGVHLNKNGAQNLARLIQKTE</sequence>
<dbReference type="InterPro" id="IPR051532">
    <property type="entry name" value="Ester_Hydrolysis_Enzymes"/>
</dbReference>
<dbReference type="PANTHER" id="PTHR30383">
    <property type="entry name" value="THIOESTERASE 1/PROTEASE 1/LYSOPHOSPHOLIPASE L1"/>
    <property type="match status" value="1"/>
</dbReference>
<evidence type="ECO:0000313" key="3">
    <source>
        <dbReference type="Proteomes" id="UP000681041"/>
    </source>
</evidence>
<dbReference type="EMBL" id="CP058560">
    <property type="protein sequence ID" value="QUH22441.1"/>
    <property type="molecule type" value="Genomic_DNA"/>
</dbReference>
<dbReference type="Proteomes" id="UP000681041">
    <property type="component" value="Chromosome"/>
</dbReference>
<dbReference type="GO" id="GO:0004622">
    <property type="term" value="F:phosphatidylcholine lysophospholipase activity"/>
    <property type="evidence" value="ECO:0007669"/>
    <property type="project" value="TreeGrafter"/>
</dbReference>
<name>A0A8T8KAJ6_9EURY</name>
<dbReference type="KEGG" id="meme:HYG87_01015"/>
<dbReference type="Gene3D" id="3.40.50.1110">
    <property type="entry name" value="SGNH hydrolase"/>
    <property type="match status" value="1"/>
</dbReference>
<reference evidence="2" key="1">
    <citation type="submission" date="2020-07" db="EMBL/GenBank/DDBJ databases">
        <title>Methanobacterium. sp. MethCan genome.</title>
        <authorList>
            <person name="Postec A."/>
            <person name="Quemeneur M."/>
        </authorList>
    </citation>
    <scope>NUCLEOTIDE SEQUENCE</scope>
    <source>
        <strain evidence="2">MethCAN</strain>
    </source>
</reference>
<dbReference type="GeneID" id="64819301"/>
<dbReference type="InterPro" id="IPR013830">
    <property type="entry name" value="SGNH_hydro"/>
</dbReference>
<dbReference type="AlphaFoldDB" id="A0A8T8KAJ6"/>
<keyword evidence="2" id="KW-0378">Hydrolase</keyword>
<evidence type="ECO:0000313" key="2">
    <source>
        <dbReference type="EMBL" id="QUH22441.1"/>
    </source>
</evidence>
<feature type="domain" description="SGNH hydrolase-type esterase" evidence="1">
    <location>
        <begin position="4"/>
        <end position="158"/>
    </location>
</feature>
<dbReference type="PANTHER" id="PTHR30383:SF5">
    <property type="entry name" value="SGNH HYDROLASE-TYPE ESTERASE DOMAIN-CONTAINING PROTEIN"/>
    <property type="match status" value="1"/>
</dbReference>
<accession>A0A8T8KAJ6</accession>